<comment type="caution">
    <text evidence="2">The sequence shown here is derived from an EMBL/GenBank/DDBJ whole genome shotgun (WGS) entry which is preliminary data.</text>
</comment>
<dbReference type="RefSeq" id="WP_344308876.1">
    <property type="nucleotide sequence ID" value="NZ_BAAANO010000015.1"/>
</dbReference>
<evidence type="ECO:0000313" key="2">
    <source>
        <dbReference type="EMBL" id="GAA2007697.1"/>
    </source>
</evidence>
<dbReference type="EMBL" id="BAAANO010000015">
    <property type="protein sequence ID" value="GAA2007697.1"/>
    <property type="molecule type" value="Genomic_DNA"/>
</dbReference>
<evidence type="ECO:0008006" key="4">
    <source>
        <dbReference type="Google" id="ProtNLM"/>
    </source>
</evidence>
<accession>A0ABP5EYP9</accession>
<evidence type="ECO:0000313" key="3">
    <source>
        <dbReference type="Proteomes" id="UP001500755"/>
    </source>
</evidence>
<feature type="region of interest" description="Disordered" evidence="1">
    <location>
        <begin position="93"/>
        <end position="147"/>
    </location>
</feature>
<feature type="compositionally biased region" description="Low complexity" evidence="1">
    <location>
        <begin position="102"/>
        <end position="119"/>
    </location>
</feature>
<proteinExistence type="predicted"/>
<sequence length="147" mass="15506">MKKRLILLAGLGAGFILGSRAGRESYEKLKAQAEQWWGDPRVQDSVDKVRSTVEDRLPPEVQEKVGTAAEQMKEQAQNLGAKAQESFQKVKDQAAEAKATMDEAAAETAAEGAWETEGGIPSDSDAGPSGPVVDADPDAPGRGTATP</sequence>
<dbReference type="Gene3D" id="1.10.287.700">
    <property type="entry name" value="Helix hairpin bin"/>
    <property type="match status" value="1"/>
</dbReference>
<gene>
    <name evidence="2" type="ORF">GCM10009755_17600</name>
</gene>
<keyword evidence="3" id="KW-1185">Reference proteome</keyword>
<name>A0ABP5EYP9_9MICO</name>
<evidence type="ECO:0000256" key="1">
    <source>
        <dbReference type="SAM" id="MobiDB-lite"/>
    </source>
</evidence>
<organism evidence="2 3">
    <name type="scientific">Brevibacterium samyangense</name>
    <dbReference type="NCBI Taxonomy" id="366888"/>
    <lineage>
        <taxon>Bacteria</taxon>
        <taxon>Bacillati</taxon>
        <taxon>Actinomycetota</taxon>
        <taxon>Actinomycetes</taxon>
        <taxon>Micrococcales</taxon>
        <taxon>Brevibacteriaceae</taxon>
        <taxon>Brevibacterium</taxon>
    </lineage>
</organism>
<dbReference type="Proteomes" id="UP001500755">
    <property type="component" value="Unassembled WGS sequence"/>
</dbReference>
<reference evidence="3" key="1">
    <citation type="journal article" date="2019" name="Int. J. Syst. Evol. Microbiol.">
        <title>The Global Catalogue of Microorganisms (GCM) 10K type strain sequencing project: providing services to taxonomists for standard genome sequencing and annotation.</title>
        <authorList>
            <consortium name="The Broad Institute Genomics Platform"/>
            <consortium name="The Broad Institute Genome Sequencing Center for Infectious Disease"/>
            <person name="Wu L."/>
            <person name="Ma J."/>
        </authorList>
    </citation>
    <scope>NUCLEOTIDE SEQUENCE [LARGE SCALE GENOMIC DNA]</scope>
    <source>
        <strain evidence="3">JCM 14546</strain>
    </source>
</reference>
<protein>
    <recommendedName>
        <fullName evidence="4">YtxH domain-containing protein</fullName>
    </recommendedName>
</protein>